<organism evidence="2 3">
    <name type="scientific">Janthinobacterium violaceinigrum</name>
    <dbReference type="NCBI Taxonomy" id="2654252"/>
    <lineage>
        <taxon>Bacteria</taxon>
        <taxon>Pseudomonadati</taxon>
        <taxon>Pseudomonadota</taxon>
        <taxon>Betaproteobacteria</taxon>
        <taxon>Burkholderiales</taxon>
        <taxon>Oxalobacteraceae</taxon>
        <taxon>Janthinobacterium</taxon>
    </lineage>
</organism>
<evidence type="ECO:0000256" key="1">
    <source>
        <dbReference type="SAM" id="Phobius"/>
    </source>
</evidence>
<comment type="caution">
    <text evidence="2">The sequence shown here is derived from an EMBL/GenBank/DDBJ whole genome shotgun (WGS) entry which is preliminary data.</text>
</comment>
<feature type="transmembrane region" description="Helical" evidence="1">
    <location>
        <begin position="66"/>
        <end position="87"/>
    </location>
</feature>
<keyword evidence="1" id="KW-1133">Transmembrane helix</keyword>
<name>A0A6I1HMH4_9BURK</name>
<proteinExistence type="predicted"/>
<feature type="transmembrane region" description="Helical" evidence="1">
    <location>
        <begin position="41"/>
        <end position="59"/>
    </location>
</feature>
<dbReference type="AlphaFoldDB" id="A0A6I1HMH4"/>
<protein>
    <submittedName>
        <fullName evidence="2">Uncharacterized protein</fullName>
    </submittedName>
</protein>
<dbReference type="Proteomes" id="UP000468717">
    <property type="component" value="Unassembled WGS sequence"/>
</dbReference>
<keyword evidence="1" id="KW-0812">Transmembrane</keyword>
<evidence type="ECO:0000313" key="2">
    <source>
        <dbReference type="EMBL" id="KAB8059784.1"/>
    </source>
</evidence>
<dbReference type="RefSeq" id="WP_152284914.1">
    <property type="nucleotide sequence ID" value="NZ_WFLI01000047.1"/>
</dbReference>
<gene>
    <name evidence="2" type="ORF">GCN75_25855</name>
</gene>
<reference evidence="2 3" key="1">
    <citation type="submission" date="2019-10" db="EMBL/GenBank/DDBJ databases">
        <title>Three novel species isolated from a subtropical stream in China.</title>
        <authorList>
            <person name="Lu H."/>
        </authorList>
    </citation>
    <scope>NUCLEOTIDE SEQUENCE [LARGE SCALE GENOMIC DNA]</scope>
    <source>
        <strain evidence="2 3">FT13W</strain>
    </source>
</reference>
<keyword evidence="3" id="KW-1185">Reference proteome</keyword>
<accession>A0A6I1HMH4</accession>
<dbReference type="EMBL" id="WFLI01000047">
    <property type="protein sequence ID" value="KAB8059784.1"/>
    <property type="molecule type" value="Genomic_DNA"/>
</dbReference>
<sequence length="96" mass="10688">MLLLIVCCFFTSPTAMALVSMVVMKLGISFAMVGRGNRRAWLLLMPFVWGVLFALPGYLGRSIHTLVPTLLAFIYMPVGVGLFYTAAHQFRLYRAA</sequence>
<evidence type="ECO:0000313" key="3">
    <source>
        <dbReference type="Proteomes" id="UP000468717"/>
    </source>
</evidence>
<keyword evidence="1" id="KW-0472">Membrane</keyword>